<feature type="region of interest" description="Disordered" evidence="1">
    <location>
        <begin position="104"/>
        <end position="124"/>
    </location>
</feature>
<dbReference type="Gene3D" id="3.90.1340.10">
    <property type="entry name" value="Phage tail collar domain"/>
    <property type="match status" value="1"/>
</dbReference>
<evidence type="ECO:0000259" key="2">
    <source>
        <dbReference type="Pfam" id="PF07484"/>
    </source>
</evidence>
<dbReference type="RefSeq" id="WP_130606906.1">
    <property type="nucleotide sequence ID" value="NZ_AP019368.1"/>
</dbReference>
<feature type="compositionally biased region" description="Basic and acidic residues" evidence="1">
    <location>
        <begin position="104"/>
        <end position="115"/>
    </location>
</feature>
<organism evidence="3 4">
    <name type="scientific">Fluviispira sanaruensis</name>
    <dbReference type="NCBI Taxonomy" id="2493639"/>
    <lineage>
        <taxon>Bacteria</taxon>
        <taxon>Pseudomonadati</taxon>
        <taxon>Bdellovibrionota</taxon>
        <taxon>Oligoflexia</taxon>
        <taxon>Silvanigrellales</taxon>
        <taxon>Silvanigrellaceae</taxon>
        <taxon>Fluviispira</taxon>
    </lineage>
</organism>
<dbReference type="KEGG" id="sbf:JCM31447_08610"/>
<dbReference type="AlphaFoldDB" id="A0A4P2VL16"/>
<dbReference type="SUPFAM" id="SSF88874">
    <property type="entry name" value="Receptor-binding domain of short tail fibre protein gp12"/>
    <property type="match status" value="1"/>
</dbReference>
<accession>A0A4P2VL16</accession>
<evidence type="ECO:0000256" key="1">
    <source>
        <dbReference type="SAM" id="MobiDB-lite"/>
    </source>
</evidence>
<dbReference type="InterPro" id="IPR011083">
    <property type="entry name" value="Phage_tail_collar_dom"/>
</dbReference>
<dbReference type="OrthoDB" id="9810174at2"/>
<feature type="domain" description="Phage tail collar" evidence="2">
    <location>
        <begin position="39"/>
        <end position="94"/>
    </location>
</feature>
<evidence type="ECO:0000313" key="4">
    <source>
        <dbReference type="Proteomes" id="UP000291236"/>
    </source>
</evidence>
<sequence length="181" mass="20636">MILSNPLDFLNQENDVWNIFNGLRIKTKIEELQKGNMAGQVIAFAGTEIPAGWLLCDGREFQQSQYPELFNVIKNTYGGNEAYTFKLPDYRGLFLRGFNGDRSDDLSDPDKDNRKGGNNLGSTQLDEFMSHTHQFINRRAYGVFKTEGGNGWDLDKWDTTSATGGNETRPKNIYVNYIIKY</sequence>
<dbReference type="Proteomes" id="UP000291236">
    <property type="component" value="Chromosome"/>
</dbReference>
<keyword evidence="4" id="KW-1185">Reference proteome</keyword>
<dbReference type="EMBL" id="AP019368">
    <property type="protein sequence ID" value="BBH52420.1"/>
    <property type="molecule type" value="Genomic_DNA"/>
</dbReference>
<proteinExistence type="predicted"/>
<protein>
    <recommendedName>
        <fullName evidence="2">Phage tail collar domain-containing protein</fullName>
    </recommendedName>
</protein>
<evidence type="ECO:0000313" key="3">
    <source>
        <dbReference type="EMBL" id="BBH52420.1"/>
    </source>
</evidence>
<name>A0A4P2VL16_FLUSA</name>
<gene>
    <name evidence="3" type="ORF">JCM31447_08610</name>
</gene>
<dbReference type="InterPro" id="IPR037053">
    <property type="entry name" value="Phage_tail_collar_dom_sf"/>
</dbReference>
<dbReference type="Pfam" id="PF07484">
    <property type="entry name" value="Collar"/>
    <property type="match status" value="1"/>
</dbReference>
<reference evidence="3 4" key="1">
    <citation type="submission" date="2018-12" db="EMBL/GenBank/DDBJ databases">
        <title>Rubrispira sanarue gen. nov., sp., nov., a member of the order Silvanigrellales, isolated from a brackish lake in Hamamatsu Japan.</title>
        <authorList>
            <person name="Maejima Y."/>
            <person name="Iino T."/>
            <person name="Muraguchi Y."/>
            <person name="Fukuda K."/>
            <person name="Nojiri H."/>
            <person name="Ohkuma M."/>
            <person name="Moriuchi R."/>
            <person name="Dohra H."/>
            <person name="Kimbara K."/>
            <person name="Shintani M."/>
        </authorList>
    </citation>
    <scope>NUCLEOTIDE SEQUENCE [LARGE SCALE GENOMIC DNA]</scope>
    <source>
        <strain evidence="3 4">RF1110005</strain>
    </source>
</reference>